<reference evidence="1" key="1">
    <citation type="submission" date="2020-06" db="EMBL/GenBank/DDBJ databases">
        <title>Draft genome of Bugula neritina, a colonial animal packing powerful symbionts and potential medicines.</title>
        <authorList>
            <person name="Rayko M."/>
        </authorList>
    </citation>
    <scope>NUCLEOTIDE SEQUENCE [LARGE SCALE GENOMIC DNA]</scope>
    <source>
        <strain evidence="1">Kwan_BN1</strain>
    </source>
</reference>
<proteinExistence type="predicted"/>
<accession>A0A7J7JTL8</accession>
<comment type="caution">
    <text evidence="1">The sequence shown here is derived from an EMBL/GenBank/DDBJ whole genome shotgun (WGS) entry which is preliminary data.</text>
</comment>
<dbReference type="PANTHER" id="PTHR12941:SF10">
    <property type="entry name" value="ER MEMBRANE PROTEIN COMPLEX SUBUNIT 8_9 HOMOLOG"/>
    <property type="match status" value="1"/>
</dbReference>
<dbReference type="Proteomes" id="UP000593567">
    <property type="component" value="Unassembled WGS sequence"/>
</dbReference>
<dbReference type="EMBL" id="VXIV02001838">
    <property type="protein sequence ID" value="KAF6029253.1"/>
    <property type="molecule type" value="Genomic_DNA"/>
</dbReference>
<evidence type="ECO:0000313" key="1">
    <source>
        <dbReference type="EMBL" id="KAF6029253.1"/>
    </source>
</evidence>
<keyword evidence="2" id="KW-1185">Reference proteome</keyword>
<dbReference type="InterPro" id="IPR005366">
    <property type="entry name" value="EMC8/9"/>
</dbReference>
<protein>
    <submittedName>
        <fullName evidence="1">EMC8</fullName>
    </submittedName>
</protein>
<name>A0A7J7JTL8_BUGNE</name>
<dbReference type="CDD" id="cd08060">
    <property type="entry name" value="MPN_UPF0172"/>
    <property type="match status" value="1"/>
</dbReference>
<dbReference type="AlphaFoldDB" id="A0A7J7JTL8"/>
<organism evidence="1 2">
    <name type="scientific">Bugula neritina</name>
    <name type="common">Brown bryozoan</name>
    <name type="synonym">Sertularia neritina</name>
    <dbReference type="NCBI Taxonomy" id="10212"/>
    <lineage>
        <taxon>Eukaryota</taxon>
        <taxon>Metazoa</taxon>
        <taxon>Spiralia</taxon>
        <taxon>Lophotrochozoa</taxon>
        <taxon>Bryozoa</taxon>
        <taxon>Gymnolaemata</taxon>
        <taxon>Cheilostomatida</taxon>
        <taxon>Flustrina</taxon>
        <taxon>Buguloidea</taxon>
        <taxon>Bugulidae</taxon>
        <taxon>Bugula</taxon>
    </lineage>
</organism>
<dbReference type="PANTHER" id="PTHR12941">
    <property type="entry name" value="ER MEMBRANE PROTEIN COMPLEX"/>
    <property type="match status" value="1"/>
</dbReference>
<sequence>MLLHGAKYPHCAVNGLFVQKKTKSKNNQNENGGSPAIQIVDCIPLFHINMTLLPMLELALHQIEAYCKEENLAICGYYHMHSNLRDEKPDAFIYKLMERLEENSDGKTLLFMVDNNKLGFEEEGPPPFTVYEFRDGKLVTCNSSMKVEESAVETAITAIEDKKHYQLVDFDNHLDNISLDWRNLSILS</sequence>
<evidence type="ECO:0000313" key="2">
    <source>
        <dbReference type="Proteomes" id="UP000593567"/>
    </source>
</evidence>
<dbReference type="Pfam" id="PF03665">
    <property type="entry name" value="UPF0172"/>
    <property type="match status" value="1"/>
</dbReference>
<dbReference type="OrthoDB" id="194468at2759"/>
<dbReference type="GO" id="GO:0072546">
    <property type="term" value="C:EMC complex"/>
    <property type="evidence" value="ECO:0007669"/>
    <property type="project" value="InterPro"/>
</dbReference>
<gene>
    <name evidence="1" type="ORF">EB796_012436</name>
</gene>